<reference evidence="2" key="1">
    <citation type="submission" date="2018-04" db="EMBL/GenBank/DDBJ databases">
        <title>WGS assembly of Panicum hallii.</title>
        <authorList>
            <person name="Lovell J."/>
            <person name="Jenkins J."/>
            <person name="Lowry D."/>
            <person name="Mamidi S."/>
            <person name="Sreedasyam A."/>
            <person name="Weng X."/>
            <person name="Barry K."/>
            <person name="Bonette J."/>
            <person name="Campitelli B."/>
            <person name="Daum C."/>
            <person name="Gordon S."/>
            <person name="Gould B."/>
            <person name="Lipzen A."/>
            <person name="Macqueen A."/>
            <person name="Palacio-Mejia J."/>
            <person name="Plott C."/>
            <person name="Shakirov E."/>
            <person name="Shu S."/>
            <person name="Yoshinaga Y."/>
            <person name="Zane M."/>
            <person name="Rokhsar D."/>
            <person name="Grimwood J."/>
            <person name="Schmutz J."/>
            <person name="Juenger T."/>
        </authorList>
    </citation>
    <scope>NUCLEOTIDE SEQUENCE [LARGE SCALE GENOMIC DNA]</scope>
    <source>
        <strain evidence="2">FIL2</strain>
    </source>
</reference>
<name>A0A2T8KPW1_9POAL</name>
<evidence type="ECO:0000256" key="1">
    <source>
        <dbReference type="SAM" id="MobiDB-lite"/>
    </source>
</evidence>
<feature type="compositionally biased region" description="Basic and acidic residues" evidence="1">
    <location>
        <begin position="53"/>
        <end position="79"/>
    </location>
</feature>
<protein>
    <submittedName>
        <fullName evidence="2">Uncharacterized protein</fullName>
    </submittedName>
</protein>
<dbReference type="Gramene" id="PVH64231">
    <property type="protein sequence ID" value="PVH64231"/>
    <property type="gene ID" value="PAHAL_2G218900"/>
</dbReference>
<organism evidence="2">
    <name type="scientific">Panicum hallii</name>
    <dbReference type="NCBI Taxonomy" id="206008"/>
    <lineage>
        <taxon>Eukaryota</taxon>
        <taxon>Viridiplantae</taxon>
        <taxon>Streptophyta</taxon>
        <taxon>Embryophyta</taxon>
        <taxon>Tracheophyta</taxon>
        <taxon>Spermatophyta</taxon>
        <taxon>Magnoliopsida</taxon>
        <taxon>Liliopsida</taxon>
        <taxon>Poales</taxon>
        <taxon>Poaceae</taxon>
        <taxon>PACMAD clade</taxon>
        <taxon>Panicoideae</taxon>
        <taxon>Panicodae</taxon>
        <taxon>Paniceae</taxon>
        <taxon>Panicinae</taxon>
        <taxon>Panicum</taxon>
        <taxon>Panicum sect. Panicum</taxon>
    </lineage>
</organism>
<feature type="compositionally biased region" description="Basic residues" evidence="1">
    <location>
        <begin position="93"/>
        <end position="114"/>
    </location>
</feature>
<dbReference type="Proteomes" id="UP000243499">
    <property type="component" value="Chromosome 2"/>
</dbReference>
<sequence length="180" mass="20019">MSWTTALEGHGVYGHAGRSGPECPRQRMRTSASRGAQCGTGISHGQRHSQRTLHQEQRGPRPQAERRAGSSAGGRDRRCTGPHAAAGEARGARAGRGRVARRMVTKRKRCRQWRSGRAAAAGAHGAHSARLRPAAARPSDRRRRGATRSVFMAGPRCCGMRRRQRRAWHRRRRRLLGQRE</sequence>
<feature type="compositionally biased region" description="Low complexity" evidence="1">
    <location>
        <begin position="115"/>
        <end position="137"/>
    </location>
</feature>
<gene>
    <name evidence="2" type="ORF">PAHAL_2G218900</name>
</gene>
<evidence type="ECO:0000313" key="2">
    <source>
        <dbReference type="EMBL" id="PVH64231.1"/>
    </source>
</evidence>
<dbReference type="EMBL" id="CM008047">
    <property type="protein sequence ID" value="PVH64231.1"/>
    <property type="molecule type" value="Genomic_DNA"/>
</dbReference>
<accession>A0A2T8KPW1</accession>
<proteinExistence type="predicted"/>
<feature type="region of interest" description="Disordered" evidence="1">
    <location>
        <begin position="1"/>
        <end position="146"/>
    </location>
</feature>
<dbReference type="AlphaFoldDB" id="A0A2T8KPW1"/>